<dbReference type="GO" id="GO:0016740">
    <property type="term" value="F:transferase activity"/>
    <property type="evidence" value="ECO:0007669"/>
    <property type="project" value="UniProtKB-KW"/>
</dbReference>
<keyword evidence="2" id="KW-1185">Reference proteome</keyword>
<gene>
    <name evidence="1" type="ORF">EUB48_04210</name>
</gene>
<dbReference type="KEGG" id="rhf:EUB48_04210"/>
<protein>
    <submittedName>
        <fullName evidence="1">N-acetyltransferase</fullName>
    </submittedName>
</protein>
<dbReference type="OrthoDB" id="8480611at2"/>
<dbReference type="Proteomes" id="UP000316798">
    <property type="component" value="Chromosome"/>
</dbReference>
<sequence length="203" mass="22881">MRRINGKCGLYCYRLVVQPLADHPRLPPSRGKKFAFHLLTEFDPILDSLDRPSAVIRQRFVQGAQCLVATRDESLVGCIWFVRGPYAEDEVRVDFLLPQGGRYVWDFDVFVAESERLGFLFAKQWDAFDALLKPLGVSHTVSRINAFNQRSKASHRSLGAIDCGWALFVGVGPFQWMLSSQRPFAALGGRPALHIKLEVTSES</sequence>
<organism evidence="1 2">
    <name type="scientific">Rhodoferax sediminis</name>
    <dbReference type="NCBI Taxonomy" id="2509614"/>
    <lineage>
        <taxon>Bacteria</taxon>
        <taxon>Pseudomonadati</taxon>
        <taxon>Pseudomonadota</taxon>
        <taxon>Betaproteobacteria</taxon>
        <taxon>Burkholderiales</taxon>
        <taxon>Comamonadaceae</taxon>
        <taxon>Rhodoferax</taxon>
    </lineage>
</organism>
<reference evidence="1 2" key="1">
    <citation type="submission" date="2019-01" db="EMBL/GenBank/DDBJ databases">
        <title>Genomic insights into a novel species Rhodoferax sp.</title>
        <authorList>
            <person name="Jin L."/>
        </authorList>
    </citation>
    <scope>NUCLEOTIDE SEQUENCE [LARGE SCALE GENOMIC DNA]</scope>
    <source>
        <strain evidence="1 2">CHu59-6-5</strain>
    </source>
</reference>
<dbReference type="SUPFAM" id="SSF55729">
    <property type="entry name" value="Acyl-CoA N-acyltransferases (Nat)"/>
    <property type="match status" value="1"/>
</dbReference>
<dbReference type="RefSeq" id="WP_142817756.1">
    <property type="nucleotide sequence ID" value="NZ_CP035503.1"/>
</dbReference>
<proteinExistence type="predicted"/>
<evidence type="ECO:0000313" key="1">
    <source>
        <dbReference type="EMBL" id="QDL36589.1"/>
    </source>
</evidence>
<evidence type="ECO:0000313" key="2">
    <source>
        <dbReference type="Proteomes" id="UP000316798"/>
    </source>
</evidence>
<name>A0A515D856_9BURK</name>
<dbReference type="InterPro" id="IPR016181">
    <property type="entry name" value="Acyl_CoA_acyltransferase"/>
</dbReference>
<dbReference type="AlphaFoldDB" id="A0A515D856"/>
<keyword evidence="1" id="KW-0808">Transferase</keyword>
<accession>A0A515D856</accession>
<dbReference type="Gene3D" id="3.40.630.30">
    <property type="match status" value="1"/>
</dbReference>
<dbReference type="EMBL" id="CP035503">
    <property type="protein sequence ID" value="QDL36589.1"/>
    <property type="molecule type" value="Genomic_DNA"/>
</dbReference>